<dbReference type="GO" id="GO:0006457">
    <property type="term" value="P:protein folding"/>
    <property type="evidence" value="ECO:0007669"/>
    <property type="project" value="TreeGrafter"/>
</dbReference>
<keyword evidence="3" id="KW-1185">Reference proteome</keyword>
<feature type="signal peptide" evidence="1">
    <location>
        <begin position="1"/>
        <end position="26"/>
    </location>
</feature>
<sequence>MNRKFSNCVALALALVLCQLFCSTTGESYQVGMHNVSELVDSNGLVLLLFYSNRCHYSMQLLPIFDAAADQLHSRLGGSGQLALGKVNCDEEPEMENYYDIGKYPTIKIVRFQHVSKNEYRGQRSLEAIMVFAIEEIQDPIQQFVSLKDLYDLSSHKYLVIGHYQDKSSVEYDAYRKAASNLKDHCHFHVNFNASHAQNSLTFRQNMNHTESLSVFTGNMSSQEDLLNWFHETCIPIVRTLTFYNAEEITEEGKPLVILFHHPQDTTSRKDFEKVINAELIDELEYVNFLTADGNLFASPLSHMKKTEADLPFIAIDTFMHMYPFRNYDDLHKPGMLKQFVGSLSSGDLHWNYHFGDFVESASQPEEQEYGDDDILFTLPPISKFKDLRPSKHRYTFARDEL</sequence>
<feature type="domain" description="Thioredoxin" evidence="2">
    <location>
        <begin position="9"/>
        <end position="139"/>
    </location>
</feature>
<dbReference type="GO" id="GO:0005793">
    <property type="term" value="C:endoplasmic reticulum-Golgi intermediate compartment"/>
    <property type="evidence" value="ECO:0007669"/>
    <property type="project" value="TreeGrafter"/>
</dbReference>
<evidence type="ECO:0000259" key="2">
    <source>
        <dbReference type="PROSITE" id="PS51352"/>
    </source>
</evidence>
<dbReference type="OrthoDB" id="427280at2759"/>
<dbReference type="KEGG" id="dhe:111603426"/>
<dbReference type="Proteomes" id="UP000504633">
    <property type="component" value="Unplaced"/>
</dbReference>
<protein>
    <submittedName>
        <fullName evidence="4">Endoplasmic reticulum resident protein 44</fullName>
    </submittedName>
</protein>
<dbReference type="InterPro" id="IPR013766">
    <property type="entry name" value="Thioredoxin_domain"/>
</dbReference>
<dbReference type="InterPro" id="IPR052643">
    <property type="entry name" value="ERP44"/>
</dbReference>
<dbReference type="PANTHER" id="PTHR46295">
    <property type="entry name" value="ENDOPLASMIC RETICULUM RESIDENT PROTEIN 44"/>
    <property type="match status" value="1"/>
</dbReference>
<dbReference type="Gene3D" id="3.40.30.10">
    <property type="entry name" value="Glutaredoxin"/>
    <property type="match status" value="3"/>
</dbReference>
<proteinExistence type="predicted"/>
<evidence type="ECO:0000256" key="1">
    <source>
        <dbReference type="SAM" id="SignalP"/>
    </source>
</evidence>
<dbReference type="GO" id="GO:0003756">
    <property type="term" value="F:protein disulfide isomerase activity"/>
    <property type="evidence" value="ECO:0007669"/>
    <property type="project" value="TreeGrafter"/>
</dbReference>
<dbReference type="AlphaFoldDB" id="A0A6J1MD35"/>
<evidence type="ECO:0000313" key="3">
    <source>
        <dbReference type="Proteomes" id="UP000504633"/>
    </source>
</evidence>
<keyword evidence="1" id="KW-0732">Signal</keyword>
<name>A0A6J1MD35_DROHY</name>
<organism evidence="3 4">
    <name type="scientific">Drosophila hydei</name>
    <name type="common">Fruit fly</name>
    <dbReference type="NCBI Taxonomy" id="7224"/>
    <lineage>
        <taxon>Eukaryota</taxon>
        <taxon>Metazoa</taxon>
        <taxon>Ecdysozoa</taxon>
        <taxon>Arthropoda</taxon>
        <taxon>Hexapoda</taxon>
        <taxon>Insecta</taxon>
        <taxon>Pterygota</taxon>
        <taxon>Neoptera</taxon>
        <taxon>Endopterygota</taxon>
        <taxon>Diptera</taxon>
        <taxon>Brachycera</taxon>
        <taxon>Muscomorpha</taxon>
        <taxon>Ephydroidea</taxon>
        <taxon>Drosophilidae</taxon>
        <taxon>Drosophila</taxon>
    </lineage>
</organism>
<feature type="chain" id="PRO_5026811284" evidence="1">
    <location>
        <begin position="27"/>
        <end position="402"/>
    </location>
</feature>
<dbReference type="Pfam" id="PF00085">
    <property type="entry name" value="Thioredoxin"/>
    <property type="match status" value="1"/>
</dbReference>
<dbReference type="OMA" id="HRYTFAR"/>
<dbReference type="SUPFAM" id="SSF52833">
    <property type="entry name" value="Thioredoxin-like"/>
    <property type="match status" value="3"/>
</dbReference>
<evidence type="ECO:0000313" key="4">
    <source>
        <dbReference type="RefSeq" id="XP_023176778.2"/>
    </source>
</evidence>
<accession>A0A6J1MD35</accession>
<dbReference type="InterPro" id="IPR036249">
    <property type="entry name" value="Thioredoxin-like_sf"/>
</dbReference>
<dbReference type="RefSeq" id="XP_023176778.2">
    <property type="nucleotide sequence ID" value="XM_023321010.2"/>
</dbReference>
<dbReference type="GO" id="GO:0005789">
    <property type="term" value="C:endoplasmic reticulum membrane"/>
    <property type="evidence" value="ECO:0007669"/>
    <property type="project" value="TreeGrafter"/>
</dbReference>
<gene>
    <name evidence="4" type="primary">LOC111603426</name>
</gene>
<dbReference type="PANTHER" id="PTHR46295:SF1">
    <property type="entry name" value="ENDOPLASMIC RETICULUM RESIDENT PROTEIN 44"/>
    <property type="match status" value="1"/>
</dbReference>
<dbReference type="GeneID" id="111603426"/>
<dbReference type="Pfam" id="PF13848">
    <property type="entry name" value="Thioredoxin_6"/>
    <property type="match status" value="1"/>
</dbReference>
<dbReference type="PROSITE" id="PS51352">
    <property type="entry name" value="THIOREDOXIN_2"/>
    <property type="match status" value="1"/>
</dbReference>
<reference evidence="4" key="1">
    <citation type="submission" date="2025-08" db="UniProtKB">
        <authorList>
            <consortium name="RefSeq"/>
        </authorList>
    </citation>
    <scope>IDENTIFICATION</scope>
    <source>
        <strain evidence="4">15085-1641.00</strain>
        <tissue evidence="4">Whole body</tissue>
    </source>
</reference>